<dbReference type="EMBL" id="LGUG01000012">
    <property type="protein sequence ID" value="KON90466.1"/>
    <property type="molecule type" value="Genomic_DNA"/>
</dbReference>
<evidence type="ECO:0000313" key="1">
    <source>
        <dbReference type="EMBL" id="KON90466.1"/>
    </source>
</evidence>
<dbReference type="STRING" id="47500.AF333_28675"/>
<reference evidence="1 3" key="1">
    <citation type="submission" date="2015-07" db="EMBL/GenBank/DDBJ databases">
        <title>Fjat-14205 dsm 2895.</title>
        <authorList>
            <person name="Liu B."/>
            <person name="Wang J."/>
            <person name="Zhu Y."/>
            <person name="Liu G."/>
            <person name="Chen Q."/>
            <person name="Chen Z."/>
            <person name="Lan J."/>
            <person name="Che J."/>
            <person name="Ge C."/>
            <person name="Shi H."/>
            <person name="Pan Z."/>
            <person name="Liu X."/>
        </authorList>
    </citation>
    <scope>NUCLEOTIDE SEQUENCE [LARGE SCALE GENOMIC DNA]</scope>
    <source>
        <strain evidence="1 3">DSM 2895</strain>
    </source>
</reference>
<protein>
    <recommendedName>
        <fullName evidence="5">MerR family transcriptional regulator</fullName>
    </recommendedName>
</protein>
<gene>
    <name evidence="1" type="ORF">AF333_28675</name>
    <name evidence="2" type="ORF">SAMN04487909_128101</name>
</gene>
<dbReference type="Proteomes" id="UP000037269">
    <property type="component" value="Unassembled WGS sequence"/>
</dbReference>
<organism evidence="1 3">
    <name type="scientific">Aneurinibacillus migulanus</name>
    <name type="common">Bacillus migulanus</name>
    <dbReference type="NCBI Taxonomy" id="47500"/>
    <lineage>
        <taxon>Bacteria</taxon>
        <taxon>Bacillati</taxon>
        <taxon>Bacillota</taxon>
        <taxon>Bacilli</taxon>
        <taxon>Bacillales</taxon>
        <taxon>Paenibacillaceae</taxon>
        <taxon>Aneurinibacillus group</taxon>
        <taxon>Aneurinibacillus</taxon>
    </lineage>
</organism>
<proteinExistence type="predicted"/>
<evidence type="ECO:0000313" key="4">
    <source>
        <dbReference type="Proteomes" id="UP000182836"/>
    </source>
</evidence>
<dbReference type="Proteomes" id="UP000182836">
    <property type="component" value="Unassembled WGS sequence"/>
</dbReference>
<keyword evidence="3" id="KW-1185">Reference proteome</keyword>
<accession>A0A0M0GM32</accession>
<dbReference type="PATRIC" id="fig|47500.9.peg.8"/>
<dbReference type="AlphaFoldDB" id="A0A0M0GM32"/>
<evidence type="ECO:0000313" key="2">
    <source>
        <dbReference type="EMBL" id="SDJ79325.1"/>
    </source>
</evidence>
<dbReference type="GeneID" id="42309108"/>
<dbReference type="EMBL" id="FNED01000028">
    <property type="protein sequence ID" value="SDJ79325.1"/>
    <property type="molecule type" value="Genomic_DNA"/>
</dbReference>
<evidence type="ECO:0008006" key="5">
    <source>
        <dbReference type="Google" id="ProtNLM"/>
    </source>
</evidence>
<evidence type="ECO:0000313" key="3">
    <source>
        <dbReference type="Proteomes" id="UP000037269"/>
    </source>
</evidence>
<reference evidence="2 4" key="2">
    <citation type="submission" date="2016-10" db="EMBL/GenBank/DDBJ databases">
        <authorList>
            <person name="de Groot N.N."/>
        </authorList>
    </citation>
    <scope>NUCLEOTIDE SEQUENCE [LARGE SCALE GENOMIC DNA]</scope>
    <source>
        <strain evidence="2 4">DSM 2895</strain>
    </source>
</reference>
<sequence length="209" mass="25669">MKDYWKIIDFSKEVGKHYNTVDSWFKRLEERKLHYVNRVGESQEKIYDNLDLEIAHFIVKKRDQKWALDAIFDQLVDEFELRPFPIDEQDNSPGKIDIEAITQTIERIYEQKTAAKIEEMKKELLNSLPKPVDPLEERQNRVTDMITQKRVEYILREEARNLWSQKPESERMKKVGWFRKEEDFDKREQFIREYIHQHFEERLKKEYEL</sequence>
<name>A0A0M0GM32_ANEMI</name>
<dbReference type="RefSeq" id="WP_043063284.1">
    <property type="nucleotide sequence ID" value="NZ_BJOA01000092.1"/>
</dbReference>
<dbReference type="OrthoDB" id="2454204at2"/>